<evidence type="ECO:0000313" key="2">
    <source>
        <dbReference type="EMBL" id="OAQ83424.1"/>
    </source>
</evidence>
<feature type="signal peptide" evidence="1">
    <location>
        <begin position="1"/>
        <end position="19"/>
    </location>
</feature>
<evidence type="ECO:0000256" key="1">
    <source>
        <dbReference type="SAM" id="SignalP"/>
    </source>
</evidence>
<protein>
    <submittedName>
        <fullName evidence="2">Bnr asp-box repeat domain-containingprotein</fullName>
    </submittedName>
</protein>
<dbReference type="Proteomes" id="UP000078240">
    <property type="component" value="Unassembled WGS sequence"/>
</dbReference>
<dbReference type="AlphaFoldDB" id="A0A179GZU8"/>
<dbReference type="PANTHER" id="PTHR38792">
    <property type="entry name" value="BNR/ASP-BOX REPEAT DOMAIN PROTEIN (AFU_ORTHOLOGUE AFUA_7G06430)-RELATED"/>
    <property type="match status" value="1"/>
</dbReference>
<dbReference type="Gene3D" id="2.120.10.10">
    <property type="match status" value="1"/>
</dbReference>
<name>A0A179GZU8_PURLI</name>
<dbReference type="CDD" id="cd15482">
    <property type="entry name" value="Sialidase_non-viral"/>
    <property type="match status" value="1"/>
</dbReference>
<reference evidence="2 3" key="1">
    <citation type="submission" date="2016-01" db="EMBL/GenBank/DDBJ databases">
        <title>Biosynthesis of antibiotic leucinostatins and their inhibition on Phytophthora in bio-control Purpureocillium lilacinum.</title>
        <authorList>
            <person name="Wang G."/>
            <person name="Liu Z."/>
            <person name="Lin R."/>
            <person name="Li E."/>
            <person name="Mao Z."/>
            <person name="Ling J."/>
            <person name="Yin W."/>
            <person name="Xie B."/>
        </authorList>
    </citation>
    <scope>NUCLEOTIDE SEQUENCE [LARGE SCALE GENOMIC DNA]</scope>
    <source>
        <strain evidence="2">PLBJ-1</strain>
    </source>
</reference>
<dbReference type="OrthoDB" id="2739686at2759"/>
<dbReference type="SUPFAM" id="SSF50939">
    <property type="entry name" value="Sialidases"/>
    <property type="match status" value="1"/>
</dbReference>
<keyword evidence="1" id="KW-0732">Signal</keyword>
<dbReference type="PANTHER" id="PTHR38792:SF3">
    <property type="entry name" value="BNR_ASP-BOX REPEAT DOMAIN PROTEIN (AFU_ORTHOLOGUE AFUA_7G06430)-RELATED"/>
    <property type="match status" value="1"/>
</dbReference>
<organism evidence="2 3">
    <name type="scientific">Purpureocillium lilacinum</name>
    <name type="common">Paecilomyces lilacinus</name>
    <dbReference type="NCBI Taxonomy" id="33203"/>
    <lineage>
        <taxon>Eukaryota</taxon>
        <taxon>Fungi</taxon>
        <taxon>Dikarya</taxon>
        <taxon>Ascomycota</taxon>
        <taxon>Pezizomycotina</taxon>
        <taxon>Sordariomycetes</taxon>
        <taxon>Hypocreomycetidae</taxon>
        <taxon>Hypocreales</taxon>
        <taxon>Ophiocordycipitaceae</taxon>
        <taxon>Purpureocillium</taxon>
    </lineage>
</organism>
<accession>A0A179GZU8</accession>
<sequence>MTLCSIFVRLLALTAVASAGYVTSKRPDSRIRDSAAVQATGPRRVVDKSDGASYMRTAQLSKSIVVGVYESLEGDNQVLRVVGSLDSGDSWNRVGAVLSVKKDEYSIGNPHILALPSGRLLCAHRSHRRNKDTSTGYATFGITVHQSDDGGETWKKLADVDSRKRTGVDGIWEPFLRLSPTSNKLQVFWANEMTTDNQDIVYQESSDLGQTWSKPATVAGADYTARDGMPSVVNVAASSRNSQAFAVFESGKGPTFVVDYVKTMKDNDDSQWGGRSRIYTPKNNLQAGAPWVINVGGTLVVSFMTNEDTPEMPNVDGGELKIVTSKDLGKTWSSPVVVGKKGSHWPGIMALNDKEFLVTWSQDGSGMLAQKFATS</sequence>
<dbReference type="InterPro" id="IPR036278">
    <property type="entry name" value="Sialidase_sf"/>
</dbReference>
<dbReference type="EMBL" id="LSBH01000002">
    <property type="protein sequence ID" value="OAQ83424.1"/>
    <property type="molecule type" value="Genomic_DNA"/>
</dbReference>
<comment type="caution">
    <text evidence="2">The sequence shown here is derived from an EMBL/GenBank/DDBJ whole genome shotgun (WGS) entry which is preliminary data.</text>
</comment>
<feature type="chain" id="PRO_5008103177" evidence="1">
    <location>
        <begin position="20"/>
        <end position="375"/>
    </location>
</feature>
<proteinExistence type="predicted"/>
<gene>
    <name evidence="2" type="ORF">VFPBJ_02192</name>
</gene>
<evidence type="ECO:0000313" key="3">
    <source>
        <dbReference type="Proteomes" id="UP000078240"/>
    </source>
</evidence>